<protein>
    <submittedName>
        <fullName evidence="5">ABC-2 type transport system ATP-binding protein</fullName>
    </submittedName>
    <submittedName>
        <fullName evidence="4">Multidrug ABC transporter ATP-binding protein</fullName>
    </submittedName>
</protein>
<dbReference type="InterPro" id="IPR003593">
    <property type="entry name" value="AAA+_ATPase"/>
</dbReference>
<reference evidence="5 6" key="1">
    <citation type="submission" date="2016-10" db="EMBL/GenBank/DDBJ databases">
        <authorList>
            <person name="Varghese N."/>
            <person name="Submissions S."/>
        </authorList>
    </citation>
    <scope>NUCLEOTIDE SEQUENCE [LARGE SCALE GENOMIC DNA]</scope>
    <source>
        <strain evidence="5 6">DSM 16525</strain>
    </source>
</reference>
<dbReference type="SUPFAM" id="SSF52540">
    <property type="entry name" value="P-loop containing nucleoside triphosphate hydrolases"/>
    <property type="match status" value="1"/>
</dbReference>
<dbReference type="PROSITE" id="PS50893">
    <property type="entry name" value="ABC_TRANSPORTER_2"/>
    <property type="match status" value="1"/>
</dbReference>
<name>A0A511TFD0_MYXFU</name>
<dbReference type="AlphaFoldDB" id="A0A511TFD0"/>
<evidence type="ECO:0000313" key="6">
    <source>
        <dbReference type="Proteomes" id="UP000183760"/>
    </source>
</evidence>
<comment type="caution">
    <text evidence="4">The sequence shown here is derived from an EMBL/GenBank/DDBJ whole genome shotgun (WGS) entry which is preliminary data.</text>
</comment>
<dbReference type="InterPro" id="IPR027417">
    <property type="entry name" value="P-loop_NTPase"/>
</dbReference>
<feature type="domain" description="ABC transporter" evidence="3">
    <location>
        <begin position="5"/>
        <end position="234"/>
    </location>
</feature>
<accession>A0A511TFD0</accession>
<dbReference type="InterPro" id="IPR003439">
    <property type="entry name" value="ABC_transporter-like_ATP-bd"/>
</dbReference>
<dbReference type="OrthoDB" id="9805130at2"/>
<evidence type="ECO:0000256" key="1">
    <source>
        <dbReference type="ARBA" id="ARBA00022741"/>
    </source>
</evidence>
<gene>
    <name evidence="4" type="ORF">MFU01_79070</name>
    <name evidence="5" type="ORF">SAMN05443572_103624</name>
</gene>
<dbReference type="Proteomes" id="UP000183760">
    <property type="component" value="Unassembled WGS sequence"/>
</dbReference>
<dbReference type="STRING" id="1334629.MFUL124B02_22150"/>
<dbReference type="Pfam" id="PF00005">
    <property type="entry name" value="ABC_tran"/>
    <property type="match status" value="1"/>
</dbReference>
<evidence type="ECO:0000259" key="3">
    <source>
        <dbReference type="PROSITE" id="PS50893"/>
    </source>
</evidence>
<dbReference type="GO" id="GO:0016887">
    <property type="term" value="F:ATP hydrolysis activity"/>
    <property type="evidence" value="ECO:0007669"/>
    <property type="project" value="InterPro"/>
</dbReference>
<evidence type="ECO:0000313" key="5">
    <source>
        <dbReference type="EMBL" id="SET87727.1"/>
    </source>
</evidence>
<keyword evidence="1" id="KW-0547">Nucleotide-binding</keyword>
<dbReference type="GO" id="GO:0005524">
    <property type="term" value="F:ATP binding"/>
    <property type="evidence" value="ECO:0007669"/>
    <property type="project" value="UniProtKB-KW"/>
</dbReference>
<proteinExistence type="predicted"/>
<evidence type="ECO:0000313" key="7">
    <source>
        <dbReference type="Proteomes" id="UP000321514"/>
    </source>
</evidence>
<sequence length="312" mass="33702">MTPAIEVRHLTRRFGAFTAVDDVSFDVGTGEIFGYLGANGAGKSTTIRMLCGLLRPTGGDARVAGFDVEHEPERVKAGIGYMSQKFSLYLDLSVRANLEFFASAYGAHGKELRTRIGEMVERMQLEAVRDEVTGALPGGMQQRVALASAVLHRPRIVFLDEPTAGVDPVQRRSFWELIRDLASRGTTVFVTTHYMDEAENCARIGIMVDGKLVALDTPSGLKATHAPGRVLEVRGPNLSSALDSLRGMDGVLDVSRFGSGATVRVDPARLASETLAGWLRARGVDPLELEDSAPTLDDVFLALTARAQRGDD</sequence>
<dbReference type="SMART" id="SM00382">
    <property type="entry name" value="AAA"/>
    <property type="match status" value="1"/>
</dbReference>
<keyword evidence="6" id="KW-1185">Reference proteome</keyword>
<organism evidence="4 7">
    <name type="scientific">Myxococcus fulvus</name>
    <dbReference type="NCBI Taxonomy" id="33"/>
    <lineage>
        <taxon>Bacteria</taxon>
        <taxon>Pseudomonadati</taxon>
        <taxon>Myxococcota</taxon>
        <taxon>Myxococcia</taxon>
        <taxon>Myxococcales</taxon>
        <taxon>Cystobacterineae</taxon>
        <taxon>Myxococcaceae</taxon>
        <taxon>Myxococcus</taxon>
    </lineage>
</organism>
<dbReference type="CDD" id="cd03230">
    <property type="entry name" value="ABC_DR_subfamily_A"/>
    <property type="match status" value="1"/>
</dbReference>
<keyword evidence="2 4" id="KW-0067">ATP-binding</keyword>
<dbReference type="PANTHER" id="PTHR43038:SF3">
    <property type="entry name" value="ABC TRANSPORTER G FAMILY MEMBER 20 ISOFORM X1"/>
    <property type="match status" value="1"/>
</dbReference>
<evidence type="ECO:0000313" key="4">
    <source>
        <dbReference type="EMBL" id="GEN12870.1"/>
    </source>
</evidence>
<dbReference type="Gene3D" id="3.40.50.300">
    <property type="entry name" value="P-loop containing nucleotide triphosphate hydrolases"/>
    <property type="match status" value="1"/>
</dbReference>
<dbReference type="EMBL" id="BJXR01000070">
    <property type="protein sequence ID" value="GEN12870.1"/>
    <property type="molecule type" value="Genomic_DNA"/>
</dbReference>
<dbReference type="PANTHER" id="PTHR43038">
    <property type="entry name" value="ATP-BINDING CASSETTE, SUB-FAMILY H, MEMBER 1"/>
    <property type="match status" value="1"/>
</dbReference>
<reference evidence="4 7" key="2">
    <citation type="submission" date="2019-07" db="EMBL/GenBank/DDBJ databases">
        <title>Whole genome shotgun sequence of Myxococcus fulvus NBRC 100333.</title>
        <authorList>
            <person name="Hosoyama A."/>
            <person name="Uohara A."/>
            <person name="Ohji S."/>
            <person name="Ichikawa N."/>
        </authorList>
    </citation>
    <scope>NUCLEOTIDE SEQUENCE [LARGE SCALE GENOMIC DNA]</scope>
    <source>
        <strain evidence="4 7">NBRC 100333</strain>
    </source>
</reference>
<evidence type="ECO:0000256" key="2">
    <source>
        <dbReference type="ARBA" id="ARBA00022840"/>
    </source>
</evidence>
<dbReference type="RefSeq" id="WP_074952747.1">
    <property type="nucleotide sequence ID" value="NZ_BJXR01000070.1"/>
</dbReference>
<dbReference type="EMBL" id="FOIB01000003">
    <property type="protein sequence ID" value="SET87727.1"/>
    <property type="molecule type" value="Genomic_DNA"/>
</dbReference>
<dbReference type="Proteomes" id="UP000321514">
    <property type="component" value="Unassembled WGS sequence"/>
</dbReference>